<dbReference type="AlphaFoldDB" id="A0A1D6LFF8"/>
<name>A0A1D6LFF8_MAIZE</name>
<accession>A0A1D6LFF8</accession>
<dbReference type="EMBL" id="CM000782">
    <property type="protein sequence ID" value="AQK78678.1"/>
    <property type="molecule type" value="Genomic_DNA"/>
</dbReference>
<evidence type="ECO:0000313" key="1">
    <source>
        <dbReference type="EMBL" id="AQK78678.1"/>
    </source>
</evidence>
<reference evidence="1" key="1">
    <citation type="submission" date="2015-12" db="EMBL/GenBank/DDBJ databases">
        <title>Update maize B73 reference genome by single molecule sequencing technologies.</title>
        <authorList>
            <consortium name="Maize Genome Sequencing Project"/>
            <person name="Ware D."/>
        </authorList>
    </citation>
    <scope>NUCLEOTIDE SEQUENCE</scope>
    <source>
        <tissue evidence="1">Seedling</tissue>
    </source>
</reference>
<sequence>MVCCYTRNLDHFTGYWHLFSRPLFQKKLCWHVLLVTPCDWSEQFPRQLCTDFVWALEVWNRMWLPKQGNRLHYKKLNKL</sequence>
<organism evidence="1">
    <name type="scientific">Zea mays</name>
    <name type="common">Maize</name>
    <dbReference type="NCBI Taxonomy" id="4577"/>
    <lineage>
        <taxon>Eukaryota</taxon>
        <taxon>Viridiplantae</taxon>
        <taxon>Streptophyta</taxon>
        <taxon>Embryophyta</taxon>
        <taxon>Tracheophyta</taxon>
        <taxon>Spermatophyta</taxon>
        <taxon>Magnoliopsida</taxon>
        <taxon>Liliopsida</taxon>
        <taxon>Poales</taxon>
        <taxon>Poaceae</taxon>
        <taxon>PACMAD clade</taxon>
        <taxon>Panicoideae</taxon>
        <taxon>Andropogonodae</taxon>
        <taxon>Andropogoneae</taxon>
        <taxon>Tripsacinae</taxon>
        <taxon>Zea</taxon>
    </lineage>
</organism>
<proteinExistence type="predicted"/>
<gene>
    <name evidence="1" type="ORF">ZEAMMB73_Zm00001d035319</name>
</gene>
<protein>
    <submittedName>
        <fullName evidence="1">Uncharacterized protein</fullName>
    </submittedName>
</protein>